<dbReference type="InterPro" id="IPR036291">
    <property type="entry name" value="NAD(P)-bd_dom_sf"/>
</dbReference>
<dbReference type="Pfam" id="PF13561">
    <property type="entry name" value="adh_short_C2"/>
    <property type="match status" value="1"/>
</dbReference>
<sequence length="75" mass="8059">MELGERGITVNTVSLEPTETEMYANSGDEPKAAAAQSPFNRLGKTEDIADVVAFVMSDQCRWITGQTFQAGGGYV</sequence>
<reference evidence="3 4" key="1">
    <citation type="submission" date="2018-06" db="EMBL/GenBank/DDBJ databases">
        <title>Comparative genomics of Brasilonema spp. strains.</title>
        <authorList>
            <person name="Alvarenga D.O."/>
            <person name="Fiore M.F."/>
            <person name="Varani A.M."/>
        </authorList>
    </citation>
    <scope>NUCLEOTIDE SEQUENCE [LARGE SCALE GENOMIC DNA]</scope>
    <source>
        <strain evidence="3 4">SPC951</strain>
    </source>
</reference>
<comment type="caution">
    <text evidence="3">The sequence shown here is derived from an EMBL/GenBank/DDBJ whole genome shotgun (WGS) entry which is preliminary data.</text>
</comment>
<keyword evidence="4" id="KW-1185">Reference proteome</keyword>
<dbReference type="PANTHER" id="PTHR48107:SF7">
    <property type="entry name" value="RE15974P"/>
    <property type="match status" value="1"/>
</dbReference>
<dbReference type="PRINTS" id="PR00081">
    <property type="entry name" value="GDHRDH"/>
</dbReference>
<accession>A0ABX1P843</accession>
<organism evidence="3 4">
    <name type="scientific">Brasilonema bromeliae SPC951</name>
    <dbReference type="NCBI Taxonomy" id="385972"/>
    <lineage>
        <taxon>Bacteria</taxon>
        <taxon>Bacillati</taxon>
        <taxon>Cyanobacteriota</taxon>
        <taxon>Cyanophyceae</taxon>
        <taxon>Nostocales</taxon>
        <taxon>Scytonemataceae</taxon>
        <taxon>Brasilonema</taxon>
        <taxon>Bromeliae group (in: Brasilonema)</taxon>
    </lineage>
</organism>
<evidence type="ECO:0000313" key="4">
    <source>
        <dbReference type="Proteomes" id="UP000718564"/>
    </source>
</evidence>
<gene>
    <name evidence="3" type="ORF">DP116_14465</name>
</gene>
<dbReference type="PANTHER" id="PTHR48107">
    <property type="entry name" value="NADPH-DEPENDENT ALDEHYDE REDUCTASE-LIKE PROTEIN, CHLOROPLASTIC-RELATED"/>
    <property type="match status" value="1"/>
</dbReference>
<evidence type="ECO:0000256" key="2">
    <source>
        <dbReference type="ARBA" id="ARBA00023002"/>
    </source>
</evidence>
<keyword evidence="2" id="KW-0560">Oxidoreductase</keyword>
<dbReference type="InterPro" id="IPR002347">
    <property type="entry name" value="SDR_fam"/>
</dbReference>
<dbReference type="RefSeq" id="WP_211173271.1">
    <property type="nucleotide sequence ID" value="NZ_CAWPJE010000088.1"/>
</dbReference>
<dbReference type="SUPFAM" id="SSF51735">
    <property type="entry name" value="NAD(P)-binding Rossmann-fold domains"/>
    <property type="match status" value="1"/>
</dbReference>
<comment type="similarity">
    <text evidence="1">Belongs to the short-chain dehydrogenases/reductases (SDR) family.</text>
</comment>
<evidence type="ECO:0000313" key="3">
    <source>
        <dbReference type="EMBL" id="NMG20594.1"/>
    </source>
</evidence>
<protein>
    <submittedName>
        <fullName evidence="3">Uncharacterized protein</fullName>
    </submittedName>
</protein>
<dbReference type="Gene3D" id="3.40.50.720">
    <property type="entry name" value="NAD(P)-binding Rossmann-like Domain"/>
    <property type="match status" value="1"/>
</dbReference>
<dbReference type="Proteomes" id="UP000718564">
    <property type="component" value="Unassembled WGS sequence"/>
</dbReference>
<proteinExistence type="inferred from homology"/>
<evidence type="ECO:0000256" key="1">
    <source>
        <dbReference type="ARBA" id="ARBA00006484"/>
    </source>
</evidence>
<name>A0ABX1P843_9CYAN</name>
<dbReference type="EMBL" id="QMEB01000104">
    <property type="protein sequence ID" value="NMG20594.1"/>
    <property type="molecule type" value="Genomic_DNA"/>
</dbReference>